<accession>A0ABR4FNB8</accession>
<dbReference type="InterPro" id="IPR011009">
    <property type="entry name" value="Kinase-like_dom_sf"/>
</dbReference>
<dbReference type="EMBL" id="JBFTWV010000176">
    <property type="protein sequence ID" value="KAL2784528.1"/>
    <property type="molecule type" value="Genomic_DNA"/>
</dbReference>
<dbReference type="Proteomes" id="UP001610563">
    <property type="component" value="Unassembled WGS sequence"/>
</dbReference>
<dbReference type="SUPFAM" id="SSF56112">
    <property type="entry name" value="Protein kinase-like (PK-like)"/>
    <property type="match status" value="1"/>
</dbReference>
<evidence type="ECO:0008006" key="3">
    <source>
        <dbReference type="Google" id="ProtNLM"/>
    </source>
</evidence>
<evidence type="ECO:0000313" key="1">
    <source>
        <dbReference type="EMBL" id="KAL2784528.1"/>
    </source>
</evidence>
<name>A0ABR4FNB8_9EURO</name>
<keyword evidence="2" id="KW-1185">Reference proteome</keyword>
<organism evidence="1 2">
    <name type="scientific">Aspergillus keveii</name>
    <dbReference type="NCBI Taxonomy" id="714993"/>
    <lineage>
        <taxon>Eukaryota</taxon>
        <taxon>Fungi</taxon>
        <taxon>Dikarya</taxon>
        <taxon>Ascomycota</taxon>
        <taxon>Pezizomycotina</taxon>
        <taxon>Eurotiomycetes</taxon>
        <taxon>Eurotiomycetidae</taxon>
        <taxon>Eurotiales</taxon>
        <taxon>Aspergillaceae</taxon>
        <taxon>Aspergillus</taxon>
        <taxon>Aspergillus subgen. Nidulantes</taxon>
    </lineage>
</organism>
<reference evidence="1 2" key="1">
    <citation type="submission" date="2024-07" db="EMBL/GenBank/DDBJ databases">
        <title>Section-level genome sequencing and comparative genomics of Aspergillus sections Usti and Cavernicolus.</title>
        <authorList>
            <consortium name="Lawrence Berkeley National Laboratory"/>
            <person name="Nybo J.L."/>
            <person name="Vesth T.C."/>
            <person name="Theobald S."/>
            <person name="Frisvad J.C."/>
            <person name="Larsen T.O."/>
            <person name="Kjaerboelling I."/>
            <person name="Rothschild-Mancinelli K."/>
            <person name="Lyhne E.K."/>
            <person name="Kogle M.E."/>
            <person name="Barry K."/>
            <person name="Clum A."/>
            <person name="Na H."/>
            <person name="Ledsgaard L."/>
            <person name="Lin J."/>
            <person name="Lipzen A."/>
            <person name="Kuo A."/>
            <person name="Riley R."/>
            <person name="Mondo S."/>
            <person name="Labutti K."/>
            <person name="Haridas S."/>
            <person name="Pangalinan J."/>
            <person name="Salamov A.A."/>
            <person name="Simmons B.A."/>
            <person name="Magnuson J.K."/>
            <person name="Chen J."/>
            <person name="Drula E."/>
            <person name="Henrissat B."/>
            <person name="Wiebenga A."/>
            <person name="Lubbers R.J."/>
            <person name="Gomes A.C."/>
            <person name="Makela M.R."/>
            <person name="Stajich J."/>
            <person name="Grigoriev I.V."/>
            <person name="Mortensen U.H."/>
            <person name="De Vries R.P."/>
            <person name="Baker S.E."/>
            <person name="Andersen M.R."/>
        </authorList>
    </citation>
    <scope>NUCLEOTIDE SEQUENCE [LARGE SCALE GENOMIC DNA]</scope>
    <source>
        <strain evidence="1 2">CBS 209.92</strain>
    </source>
</reference>
<comment type="caution">
    <text evidence="1">The sequence shown here is derived from an EMBL/GenBank/DDBJ whole genome shotgun (WGS) entry which is preliminary data.</text>
</comment>
<gene>
    <name evidence="1" type="ORF">BJX66DRAFT_343946</name>
</gene>
<protein>
    <recommendedName>
        <fullName evidence="3">Protein kinase domain-containing protein</fullName>
    </recommendedName>
</protein>
<proteinExistence type="predicted"/>
<evidence type="ECO:0000313" key="2">
    <source>
        <dbReference type="Proteomes" id="UP001610563"/>
    </source>
</evidence>
<sequence length="460" mass="52830">MDEGDDWANLFFSGQPPDFVKTLSNNPDFRPFSPETDEWELGRRVEEFRESHGTRIQVFWLRIEGHRKYVAKVYPDYTPAQAAAQLRRFYVPYSRIQSQIDSTVSEYDAFLRESRAYSHIERFCPSHERGYFPHFHGVLTDLPRSRFTSGYANPRAIVLEALIARLHSRRILSADLSCLPDSFQQTIDSLPLSSFERAWYSSLLCDRLHRLASLHRIGIIHGDVKDCHFRLPGDIYDTVLYDFSRSYTFTPRRPLRVGAMRSAPLEKIAEIERKHVEFTVQELAIARDFRSHLADSLAGQDVDDVLCRPLDQEVGSLELIVLKVRTRPDYFSMPSLNSVFPFLEAIRPEGDSTWHIRRGRLLDCYDSVWATFSSTNDSPSSVVLYDEPDFETSGSKKQQFILCLVPTAWEVTVSCNDAGLCDNLRHICSHFISLKTAGHTVKSQDFFGSENAEEHPNTIS</sequence>